<name>A0ABS6L309_9GAMM</name>
<reference evidence="1 2" key="1">
    <citation type="submission" date="2021-03" db="EMBL/GenBank/DDBJ databases">
        <title>Five novel Rahnella species.</title>
        <authorList>
            <person name="Brady C."/>
            <person name="Asselin J."/>
            <person name="Beer S."/>
            <person name="Bruberg M.B."/>
            <person name="Crampton B."/>
            <person name="Venter S."/>
            <person name="Arnold D."/>
            <person name="Denman S."/>
        </authorList>
    </citation>
    <scope>NUCLEOTIDE SEQUENCE [LARGE SCALE GENOMIC DNA]</scope>
    <source>
        <strain evidence="1 2">L72c</strain>
    </source>
</reference>
<dbReference type="RefSeq" id="WP_217138749.1">
    <property type="nucleotide sequence ID" value="NZ_JAFMOU010000069.1"/>
</dbReference>
<accession>A0ABS6L309</accession>
<sequence length="81" mass="9194">MNTVLNHQSRANIPGDLIPAVYVIYLLIRNPENVSLLIIKFEPAVLAQRQPYQPDLSAEHIGYGRAQPAFRYGTGCLLYYF</sequence>
<proteinExistence type="predicted"/>
<comment type="caution">
    <text evidence="1">The sequence shown here is derived from an EMBL/GenBank/DDBJ whole genome shotgun (WGS) entry which is preliminary data.</text>
</comment>
<keyword evidence="2" id="KW-1185">Reference proteome</keyword>
<dbReference type="Proteomes" id="UP000699865">
    <property type="component" value="Unassembled WGS sequence"/>
</dbReference>
<dbReference type="EMBL" id="JAFMOU010000069">
    <property type="protein sequence ID" value="MBU9836241.1"/>
    <property type="molecule type" value="Genomic_DNA"/>
</dbReference>
<evidence type="ECO:0000313" key="1">
    <source>
        <dbReference type="EMBL" id="MBU9836241.1"/>
    </source>
</evidence>
<gene>
    <name evidence="1" type="ORF">J1786_15655</name>
</gene>
<organism evidence="1 2">
    <name type="scientific">Rahnella perminowiae</name>
    <dbReference type="NCBI Taxonomy" id="2816244"/>
    <lineage>
        <taxon>Bacteria</taxon>
        <taxon>Pseudomonadati</taxon>
        <taxon>Pseudomonadota</taxon>
        <taxon>Gammaproteobacteria</taxon>
        <taxon>Enterobacterales</taxon>
        <taxon>Yersiniaceae</taxon>
        <taxon>Rahnella</taxon>
    </lineage>
</organism>
<evidence type="ECO:0000313" key="2">
    <source>
        <dbReference type="Proteomes" id="UP000699865"/>
    </source>
</evidence>
<protein>
    <submittedName>
        <fullName evidence="1">Uncharacterized protein</fullName>
    </submittedName>
</protein>